<dbReference type="EMBL" id="CM035415">
    <property type="protein sequence ID" value="KAH7427973.1"/>
    <property type="molecule type" value="Genomic_DNA"/>
</dbReference>
<dbReference type="AlphaFoldDB" id="A0A8T2U2H3"/>
<evidence type="ECO:0000313" key="2">
    <source>
        <dbReference type="Proteomes" id="UP000825935"/>
    </source>
</evidence>
<comment type="caution">
    <text evidence="1">The sequence shown here is derived from an EMBL/GenBank/DDBJ whole genome shotgun (WGS) entry which is preliminary data.</text>
</comment>
<keyword evidence="2" id="KW-1185">Reference proteome</keyword>
<gene>
    <name evidence="1" type="ORF">KP509_10G069500</name>
</gene>
<evidence type="ECO:0000313" key="1">
    <source>
        <dbReference type="EMBL" id="KAH7427973.1"/>
    </source>
</evidence>
<name>A0A8T2U2H3_CERRI</name>
<reference evidence="1" key="1">
    <citation type="submission" date="2021-08" db="EMBL/GenBank/DDBJ databases">
        <title>WGS assembly of Ceratopteris richardii.</title>
        <authorList>
            <person name="Marchant D.B."/>
            <person name="Chen G."/>
            <person name="Jenkins J."/>
            <person name="Shu S."/>
            <person name="Leebens-Mack J."/>
            <person name="Grimwood J."/>
            <person name="Schmutz J."/>
            <person name="Soltis P."/>
            <person name="Soltis D."/>
            <person name="Chen Z.-H."/>
        </authorList>
    </citation>
    <scope>NUCLEOTIDE SEQUENCE</scope>
    <source>
        <strain evidence="1">Whitten #5841</strain>
        <tissue evidence="1">Leaf</tissue>
    </source>
</reference>
<proteinExistence type="predicted"/>
<protein>
    <submittedName>
        <fullName evidence="1">Uncharacterized protein</fullName>
    </submittedName>
</protein>
<organism evidence="1 2">
    <name type="scientific">Ceratopteris richardii</name>
    <name type="common">Triangle waterfern</name>
    <dbReference type="NCBI Taxonomy" id="49495"/>
    <lineage>
        <taxon>Eukaryota</taxon>
        <taxon>Viridiplantae</taxon>
        <taxon>Streptophyta</taxon>
        <taxon>Embryophyta</taxon>
        <taxon>Tracheophyta</taxon>
        <taxon>Polypodiopsida</taxon>
        <taxon>Polypodiidae</taxon>
        <taxon>Polypodiales</taxon>
        <taxon>Pteridineae</taxon>
        <taxon>Pteridaceae</taxon>
        <taxon>Parkerioideae</taxon>
        <taxon>Ceratopteris</taxon>
    </lineage>
</organism>
<dbReference type="Proteomes" id="UP000825935">
    <property type="component" value="Chromosome 10"/>
</dbReference>
<accession>A0A8T2U2H3</accession>
<sequence>MLLILLSWPGSPRIPKPRLVKHHLNTQ</sequence>